<dbReference type="InterPro" id="IPR001841">
    <property type="entry name" value="Znf_RING"/>
</dbReference>
<dbReference type="GO" id="GO:0006511">
    <property type="term" value="P:ubiquitin-dependent protein catabolic process"/>
    <property type="evidence" value="ECO:0007669"/>
    <property type="project" value="TreeGrafter"/>
</dbReference>
<dbReference type="InterPro" id="IPR013083">
    <property type="entry name" value="Znf_RING/FYVE/PHD"/>
</dbReference>
<dbReference type="GO" id="GO:0008270">
    <property type="term" value="F:zinc ion binding"/>
    <property type="evidence" value="ECO:0007669"/>
    <property type="project" value="UniProtKB-KW"/>
</dbReference>
<evidence type="ECO:0000313" key="8">
    <source>
        <dbReference type="Proteomes" id="UP000001568"/>
    </source>
</evidence>
<feature type="compositionally biased region" description="Basic and acidic residues" evidence="5">
    <location>
        <begin position="126"/>
        <end position="140"/>
    </location>
</feature>
<name>A4S8X7_OSTLU</name>
<dbReference type="HOGENOM" id="CLU_1247155_0_0_1"/>
<dbReference type="EMBL" id="CP000596">
    <property type="protein sequence ID" value="ABP00130.1"/>
    <property type="molecule type" value="Genomic_DNA"/>
</dbReference>
<dbReference type="Gramene" id="ABP00130">
    <property type="protein sequence ID" value="ABP00130"/>
    <property type="gene ID" value="OSTLU_28002"/>
</dbReference>
<dbReference type="GO" id="GO:0061630">
    <property type="term" value="F:ubiquitin protein ligase activity"/>
    <property type="evidence" value="ECO:0007669"/>
    <property type="project" value="TreeGrafter"/>
</dbReference>
<dbReference type="Gene3D" id="3.30.40.10">
    <property type="entry name" value="Zinc/RING finger domain, C3HC4 (zinc finger)"/>
    <property type="match status" value="1"/>
</dbReference>
<dbReference type="PROSITE" id="PS50089">
    <property type="entry name" value="ZF_RING_2"/>
    <property type="match status" value="1"/>
</dbReference>
<accession>A4S8X7</accession>
<evidence type="ECO:0000256" key="2">
    <source>
        <dbReference type="ARBA" id="ARBA00022771"/>
    </source>
</evidence>
<evidence type="ECO:0000256" key="3">
    <source>
        <dbReference type="ARBA" id="ARBA00022833"/>
    </source>
</evidence>
<dbReference type="STRING" id="436017.A4S8X7"/>
<keyword evidence="1" id="KW-0479">Metal-binding</keyword>
<dbReference type="PANTHER" id="PTHR45931">
    <property type="entry name" value="SI:CH211-59O9.10"/>
    <property type="match status" value="1"/>
</dbReference>
<evidence type="ECO:0000256" key="1">
    <source>
        <dbReference type="ARBA" id="ARBA00022723"/>
    </source>
</evidence>
<dbReference type="GO" id="GO:0005634">
    <property type="term" value="C:nucleus"/>
    <property type="evidence" value="ECO:0007669"/>
    <property type="project" value="TreeGrafter"/>
</dbReference>
<protein>
    <recommendedName>
        <fullName evidence="6">RING-type domain-containing protein</fullName>
    </recommendedName>
</protein>
<dbReference type="Pfam" id="PF13639">
    <property type="entry name" value="zf-RING_2"/>
    <property type="match status" value="1"/>
</dbReference>
<evidence type="ECO:0000313" key="7">
    <source>
        <dbReference type="EMBL" id="ABP00130.1"/>
    </source>
</evidence>
<keyword evidence="2 4" id="KW-0863">Zinc-finger</keyword>
<dbReference type="PANTHER" id="PTHR45931:SF16">
    <property type="entry name" value="RING_U-BOX SUPERFAMILY PROTEIN"/>
    <property type="match status" value="1"/>
</dbReference>
<evidence type="ECO:0000256" key="4">
    <source>
        <dbReference type="PROSITE-ProRule" id="PRU00175"/>
    </source>
</evidence>
<dbReference type="Proteomes" id="UP000001568">
    <property type="component" value="Chromosome 16"/>
</dbReference>
<keyword evidence="3" id="KW-0862">Zinc</keyword>
<keyword evidence="8" id="KW-1185">Reference proteome</keyword>
<proteinExistence type="predicted"/>
<dbReference type="InterPro" id="IPR051834">
    <property type="entry name" value="RING_finger_E3_ligase"/>
</dbReference>
<organism evidence="7 8">
    <name type="scientific">Ostreococcus lucimarinus (strain CCE9901)</name>
    <dbReference type="NCBI Taxonomy" id="436017"/>
    <lineage>
        <taxon>Eukaryota</taxon>
        <taxon>Viridiplantae</taxon>
        <taxon>Chlorophyta</taxon>
        <taxon>Mamiellophyceae</taxon>
        <taxon>Mamiellales</taxon>
        <taxon>Bathycoccaceae</taxon>
        <taxon>Ostreococcus</taxon>
    </lineage>
</organism>
<dbReference type="SUPFAM" id="SSF57850">
    <property type="entry name" value="RING/U-box"/>
    <property type="match status" value="1"/>
</dbReference>
<dbReference type="eggNOG" id="KOG0800">
    <property type="taxonomic scope" value="Eukaryota"/>
</dbReference>
<feature type="domain" description="RING-type" evidence="6">
    <location>
        <begin position="78"/>
        <end position="119"/>
    </location>
</feature>
<dbReference type="OrthoDB" id="8062037at2759"/>
<feature type="region of interest" description="Disordered" evidence="5">
    <location>
        <begin position="126"/>
        <end position="167"/>
    </location>
</feature>
<sequence length="222" mass="24596">MGPARVHRVFRDARQTNQRDAAELISIQPLDYEQWLAAWSGNEGEDPFSSGAATAATAEELARVVVRAREGGESADACAICLTAMRDGDEESRMPCGHGFHPRCVEKWLARSKCCPQCRRSLADAESARGEARASGRDIPEDAAPTPANIPWSATSDRESNETTEIERRERYASTLPVLHELRREFELVLRRNVVDSEVPERGASRVKEALRGLLTNETPQP</sequence>
<reference evidence="7 8" key="1">
    <citation type="journal article" date="2007" name="Proc. Natl. Acad. Sci. U.S.A.">
        <title>The tiny eukaryote Ostreococcus provides genomic insights into the paradox of plankton speciation.</title>
        <authorList>
            <person name="Palenik B."/>
            <person name="Grimwood J."/>
            <person name="Aerts A."/>
            <person name="Rouze P."/>
            <person name="Salamov A."/>
            <person name="Putnam N."/>
            <person name="Dupont C."/>
            <person name="Jorgensen R."/>
            <person name="Derelle E."/>
            <person name="Rombauts S."/>
            <person name="Zhou K."/>
            <person name="Otillar R."/>
            <person name="Merchant S.S."/>
            <person name="Podell S."/>
            <person name="Gaasterland T."/>
            <person name="Napoli C."/>
            <person name="Gendler K."/>
            <person name="Manuell A."/>
            <person name="Tai V."/>
            <person name="Vallon O."/>
            <person name="Piganeau G."/>
            <person name="Jancek S."/>
            <person name="Heijde M."/>
            <person name="Jabbari K."/>
            <person name="Bowler C."/>
            <person name="Lohr M."/>
            <person name="Robbens S."/>
            <person name="Werner G."/>
            <person name="Dubchak I."/>
            <person name="Pazour G.J."/>
            <person name="Ren Q."/>
            <person name="Paulsen I."/>
            <person name="Delwiche C."/>
            <person name="Schmutz J."/>
            <person name="Rokhsar D."/>
            <person name="Van de Peer Y."/>
            <person name="Moreau H."/>
            <person name="Grigoriev I.V."/>
        </authorList>
    </citation>
    <scope>NUCLEOTIDE SEQUENCE [LARGE SCALE GENOMIC DNA]</scope>
    <source>
        <strain evidence="7 8">CCE9901</strain>
    </source>
</reference>
<dbReference type="GeneID" id="5006126"/>
<evidence type="ECO:0000256" key="5">
    <source>
        <dbReference type="SAM" id="MobiDB-lite"/>
    </source>
</evidence>
<dbReference type="KEGG" id="olu:OSTLU_28002"/>
<gene>
    <name evidence="7" type="ORF">OSTLU_28002</name>
</gene>
<dbReference type="RefSeq" id="XP_001421836.1">
    <property type="nucleotide sequence ID" value="XM_001421799.1"/>
</dbReference>
<feature type="compositionally biased region" description="Basic and acidic residues" evidence="5">
    <location>
        <begin position="156"/>
        <end position="167"/>
    </location>
</feature>
<dbReference type="AlphaFoldDB" id="A4S8X7"/>
<dbReference type="SMART" id="SM00184">
    <property type="entry name" value="RING"/>
    <property type="match status" value="1"/>
</dbReference>
<evidence type="ECO:0000259" key="6">
    <source>
        <dbReference type="PROSITE" id="PS50089"/>
    </source>
</evidence>